<accession>A0ABQ2MGL6</accession>
<keyword evidence="3" id="KW-1185">Reference proteome</keyword>
<feature type="region of interest" description="Disordered" evidence="1">
    <location>
        <begin position="134"/>
        <end position="173"/>
    </location>
</feature>
<dbReference type="Proteomes" id="UP000631535">
    <property type="component" value="Unassembled WGS sequence"/>
</dbReference>
<dbReference type="EMBL" id="BMMP01000010">
    <property type="protein sequence ID" value="GGO51717.1"/>
    <property type="molecule type" value="Genomic_DNA"/>
</dbReference>
<proteinExistence type="predicted"/>
<evidence type="ECO:0000313" key="2">
    <source>
        <dbReference type="EMBL" id="GGO51717.1"/>
    </source>
</evidence>
<feature type="compositionally biased region" description="Basic and acidic residues" evidence="1">
    <location>
        <begin position="156"/>
        <end position="173"/>
    </location>
</feature>
<evidence type="ECO:0000256" key="1">
    <source>
        <dbReference type="SAM" id="MobiDB-lite"/>
    </source>
</evidence>
<organism evidence="2 3">
    <name type="scientific">Streptomyces daqingensis</name>
    <dbReference type="NCBI Taxonomy" id="1472640"/>
    <lineage>
        <taxon>Bacteria</taxon>
        <taxon>Bacillati</taxon>
        <taxon>Actinomycetota</taxon>
        <taxon>Actinomycetes</taxon>
        <taxon>Kitasatosporales</taxon>
        <taxon>Streptomycetaceae</taxon>
        <taxon>Streptomyces</taxon>
    </lineage>
</organism>
<evidence type="ECO:0000313" key="3">
    <source>
        <dbReference type="Proteomes" id="UP000631535"/>
    </source>
</evidence>
<comment type="caution">
    <text evidence="2">The sequence shown here is derived from an EMBL/GenBank/DDBJ whole genome shotgun (WGS) entry which is preliminary data.</text>
</comment>
<evidence type="ECO:0008006" key="4">
    <source>
        <dbReference type="Google" id="ProtNLM"/>
    </source>
</evidence>
<reference evidence="3" key="1">
    <citation type="journal article" date="2019" name="Int. J. Syst. Evol. Microbiol.">
        <title>The Global Catalogue of Microorganisms (GCM) 10K type strain sequencing project: providing services to taxonomists for standard genome sequencing and annotation.</title>
        <authorList>
            <consortium name="The Broad Institute Genomics Platform"/>
            <consortium name="The Broad Institute Genome Sequencing Center for Infectious Disease"/>
            <person name="Wu L."/>
            <person name="Ma J."/>
        </authorList>
    </citation>
    <scope>NUCLEOTIDE SEQUENCE [LARGE SCALE GENOMIC DNA]</scope>
    <source>
        <strain evidence="3">CGMCC 4.7178</strain>
    </source>
</reference>
<name>A0ABQ2MGL6_9ACTN</name>
<protein>
    <recommendedName>
        <fullName evidence="4">Nucleopolyhedrovirus P10 family protein</fullName>
    </recommendedName>
</protein>
<dbReference type="RefSeq" id="WP_189038010.1">
    <property type="nucleotide sequence ID" value="NZ_BMMP01000010.1"/>
</dbReference>
<gene>
    <name evidence="2" type="ORF">GCM10012287_34390</name>
</gene>
<sequence length="281" mass="28289">MAADQLAQDVRHQLSLGNLLPLGGAGDGAWLTESAAVTVLRAAAARTVPDVRLEGVRLRLADPAEADTPSVPAPPSALPPGALHIEANFAAPADAPLTTTADRLRTALLTAADERLGLDVAWADLRVTDLLDGPAASVDGGQDGTPDGSAPGTQDHVTDGTDEHPPAPADHPRATATAETVIAVPGVTRLAPVLGPLLGGHRTDAVSVTDVEDGSGVRSRHLQIQIGVDEQARALDVALAVREAAAKAAAWDAPEPAPAVTVAVVVTAVDPAIGSGGVRTA</sequence>